<keyword evidence="2" id="KW-0863">Zinc-finger</keyword>
<feature type="region of interest" description="Disordered" evidence="3">
    <location>
        <begin position="203"/>
        <end position="286"/>
    </location>
</feature>
<organism evidence="6 7">
    <name type="scientific">Pristionchus mayeri</name>
    <dbReference type="NCBI Taxonomy" id="1317129"/>
    <lineage>
        <taxon>Eukaryota</taxon>
        <taxon>Metazoa</taxon>
        <taxon>Ecdysozoa</taxon>
        <taxon>Nematoda</taxon>
        <taxon>Chromadorea</taxon>
        <taxon>Rhabditida</taxon>
        <taxon>Rhabditina</taxon>
        <taxon>Diplogasteromorpha</taxon>
        <taxon>Diplogasteroidea</taxon>
        <taxon>Neodiplogasteridae</taxon>
        <taxon>Pristionchus</taxon>
    </lineage>
</organism>
<dbReference type="Proteomes" id="UP001328107">
    <property type="component" value="Unassembled WGS sequence"/>
</dbReference>
<dbReference type="Pfam" id="PF08711">
    <property type="entry name" value="Med26"/>
    <property type="match status" value="1"/>
</dbReference>
<dbReference type="GO" id="GO:0072357">
    <property type="term" value="C:PTW/PP1 phosphatase complex"/>
    <property type="evidence" value="ECO:0007669"/>
    <property type="project" value="TreeGrafter"/>
</dbReference>
<evidence type="ECO:0000259" key="4">
    <source>
        <dbReference type="PROSITE" id="PS50103"/>
    </source>
</evidence>
<keyword evidence="2" id="KW-0862">Zinc</keyword>
<feature type="compositionally biased region" description="Acidic residues" evidence="3">
    <location>
        <begin position="397"/>
        <end position="407"/>
    </location>
</feature>
<dbReference type="InterPro" id="IPR035441">
    <property type="entry name" value="TFIIS/LEDGF_dom_sf"/>
</dbReference>
<keyword evidence="2" id="KW-0479">Metal-binding</keyword>
<reference evidence="7" key="1">
    <citation type="submission" date="2022-10" db="EMBL/GenBank/DDBJ databases">
        <title>Genome assembly of Pristionchus species.</title>
        <authorList>
            <person name="Yoshida K."/>
            <person name="Sommer R.J."/>
        </authorList>
    </citation>
    <scope>NUCLEOTIDE SEQUENCE [LARGE SCALE GENOMIC DNA]</scope>
    <source>
        <strain evidence="7">RS5460</strain>
    </source>
</reference>
<proteinExistence type="predicted"/>
<keyword evidence="7" id="KW-1185">Reference proteome</keyword>
<dbReference type="SUPFAM" id="SSF47676">
    <property type="entry name" value="Conserved domain common to transcription factors TFIIS, elongin A, CRSP70"/>
    <property type="match status" value="1"/>
</dbReference>
<feature type="compositionally biased region" description="Basic and acidic residues" evidence="3">
    <location>
        <begin position="1085"/>
        <end position="1131"/>
    </location>
</feature>
<feature type="region of interest" description="Disordered" evidence="3">
    <location>
        <begin position="1004"/>
        <end position="1146"/>
    </location>
</feature>
<evidence type="ECO:0000313" key="7">
    <source>
        <dbReference type="Proteomes" id="UP001328107"/>
    </source>
</evidence>
<feature type="compositionally biased region" description="Gly residues" evidence="3">
    <location>
        <begin position="1019"/>
        <end position="1036"/>
    </location>
</feature>
<comment type="subcellular location">
    <subcellularLocation>
        <location evidence="1">Nucleus</location>
    </subcellularLocation>
</comment>
<dbReference type="AlphaFoldDB" id="A0AAN4YXC2"/>
<evidence type="ECO:0000256" key="2">
    <source>
        <dbReference type="PROSITE-ProRule" id="PRU00723"/>
    </source>
</evidence>
<feature type="domain" description="C3H1-type" evidence="4">
    <location>
        <begin position="970"/>
        <end position="998"/>
    </location>
</feature>
<dbReference type="GO" id="GO:0008270">
    <property type="term" value="F:zinc ion binding"/>
    <property type="evidence" value="ECO:0007669"/>
    <property type="project" value="UniProtKB-KW"/>
</dbReference>
<feature type="compositionally biased region" description="Basic residues" evidence="3">
    <location>
        <begin position="530"/>
        <end position="540"/>
    </location>
</feature>
<feature type="compositionally biased region" description="Low complexity" evidence="3">
    <location>
        <begin position="203"/>
        <end position="238"/>
    </location>
</feature>
<feature type="domain" description="TFIIS N-terminal" evidence="5">
    <location>
        <begin position="306"/>
        <end position="378"/>
    </location>
</feature>
<evidence type="ECO:0000313" key="6">
    <source>
        <dbReference type="EMBL" id="GMR30136.1"/>
    </source>
</evidence>
<sequence>MSSFSISIHYNDLIFSSFPFIRSVSSRLTRSSRSSLQLGQLQMTSMDPFLDQEYEEEDDMGMGGYGGGLPGSSGQPVGAQVLQYSSAPSSSFDAPSNAYYMQPASYEVPTTTFYGSSVQQQPAICTVQPPQLQHNQFMPAMHQPTQYLAPMYDPMQQQQQSHHTPVYMLQRQPGSQQVILQHILPSSHHQQQQQPLYQFEQQHEPMQQQYLQQAQQQSQQSSTQSSSSDHSYASYSDAMGLYDDGSREARSASPMDKRAPVLRDSPAKPVGRMVQKKRSAIEKRVGETDSASAAAVRRIATEEGWKSMNGWLKAAEQDVNKLLQLLGQCREARVTVTLLRSNDTPKFIRKLSKVHKDDEVRALSLSIVTKWKKVVNTTDVVEEKKEKEKKEKKKEEELQEEVEEDENQEMKSRPAPLENRRSSDEGVGGEKKKEVKKEGNRAKAKVYQSKGRSTGLEGDDGAANAAKKRSINETSPQSGAPPAKKSSTEKVPAAGSATTPPPKKSAAAKKITASSSFMDSLLSPAASAQTRKKQLPKKPIPKPDPIRPIAVKGEELPPEPPRGVIDMLLSPNADGKVAMGGLFADTSSSLKEERVPSPPRPVQQSIFVAEEPDIDVGRRKIRFADEHGGTLVETRFFEIEEGERINVNRFTPEEMKHYEAQMENKWMKDNSGMNPEEDDDDADDDTASNPWAMPSQNTAAVEDNASVKWRFFTVAADDLPEVDYGGQSMMKIIQEDRQANSMAAFCPPNERTSHFAEPENLYDVEPAAVDLGLREHPVMIPLEPVPCEEEEQIDGVAMDEPPPADPHQPKQPAIIPTTSQYDSPAEPTPQPAINDKLQALLNGLKTKGLLHDSSAKIVDPYTVPPPIIQHQPVMIPTTQAPPTYFQEQAPMGMNGGFGQQPNRMHIQQEFPGQQPPPGMMQPAMGAAASSSGIQVVNMDVHGPAAGHQPHPGGPDGPFPPYHPGPGRTFFVSQKPCTFFNSPRGCKFGDRCGFTHVLVDPSMNGGGPPGGFHPGMRGNFRGGPPRGGAFRGRGGFGGPPPMHGGNNREGGGRDMDLRRGGGGGNWRDRDERRERRRSRSRSPSPSRRDRGDRSDRSDRGDRDHRSSRREESKDVDLRNSKTESRREPRQASDDDIDGVPIGSSPVA</sequence>
<accession>A0AAN4YXC2</accession>
<feature type="compositionally biased region" description="Acidic residues" evidence="3">
    <location>
        <begin position="675"/>
        <end position="686"/>
    </location>
</feature>
<feature type="compositionally biased region" description="Basic and acidic residues" evidence="3">
    <location>
        <begin position="381"/>
        <end position="396"/>
    </location>
</feature>
<dbReference type="GO" id="GO:0008157">
    <property type="term" value="F:protein phosphatase 1 binding"/>
    <property type="evidence" value="ECO:0007669"/>
    <property type="project" value="TreeGrafter"/>
</dbReference>
<dbReference type="PROSITE" id="PS51319">
    <property type="entry name" value="TFIIS_N"/>
    <property type="match status" value="1"/>
</dbReference>
<name>A0AAN4YXC2_9BILA</name>
<feature type="region of interest" description="Disordered" evidence="3">
    <location>
        <begin position="588"/>
        <end position="607"/>
    </location>
</feature>
<evidence type="ECO:0000256" key="3">
    <source>
        <dbReference type="SAM" id="MobiDB-lite"/>
    </source>
</evidence>
<comment type="caution">
    <text evidence="6">The sequence shown here is derived from an EMBL/GenBank/DDBJ whole genome shotgun (WGS) entry which is preliminary data.</text>
</comment>
<dbReference type="Gene3D" id="1.20.930.10">
    <property type="entry name" value="Conserved domain common to transcription factors TFIIS, elongin A, CRSP70"/>
    <property type="match status" value="1"/>
</dbReference>
<dbReference type="InterPro" id="IPR000571">
    <property type="entry name" value="Znf_CCCH"/>
</dbReference>
<feature type="region of interest" description="Disordered" evidence="3">
    <location>
        <begin position="381"/>
        <end position="568"/>
    </location>
</feature>
<evidence type="ECO:0000259" key="5">
    <source>
        <dbReference type="PROSITE" id="PS51319"/>
    </source>
</evidence>
<dbReference type="InterPro" id="IPR017923">
    <property type="entry name" value="TFIIS_N"/>
</dbReference>
<dbReference type="EMBL" id="BTRK01000001">
    <property type="protein sequence ID" value="GMR30136.1"/>
    <property type="molecule type" value="Genomic_DNA"/>
</dbReference>
<feature type="region of interest" description="Disordered" evidence="3">
    <location>
        <begin position="668"/>
        <end position="694"/>
    </location>
</feature>
<evidence type="ECO:0008006" key="8">
    <source>
        <dbReference type="Google" id="ProtNLM"/>
    </source>
</evidence>
<dbReference type="PROSITE" id="PS50103">
    <property type="entry name" value="ZF_C3H1"/>
    <property type="match status" value="1"/>
</dbReference>
<evidence type="ECO:0000256" key="1">
    <source>
        <dbReference type="PROSITE-ProRule" id="PRU00649"/>
    </source>
</evidence>
<feature type="compositionally biased region" description="Basic and acidic residues" evidence="3">
    <location>
        <begin position="244"/>
        <end position="261"/>
    </location>
</feature>
<feature type="compositionally biased region" description="Basic and acidic residues" evidence="3">
    <location>
        <begin position="408"/>
        <end position="441"/>
    </location>
</feature>
<dbReference type="GO" id="GO:0005634">
    <property type="term" value="C:nucleus"/>
    <property type="evidence" value="ECO:0007669"/>
    <property type="project" value="UniProtKB-SubCell"/>
</dbReference>
<keyword evidence="1" id="KW-0539">Nucleus</keyword>
<feature type="compositionally biased region" description="Basic and acidic residues" evidence="3">
    <location>
        <begin position="1049"/>
        <end position="1058"/>
    </location>
</feature>
<feature type="compositionally biased region" description="Low complexity" evidence="3">
    <location>
        <begin position="504"/>
        <end position="516"/>
    </location>
</feature>
<gene>
    <name evidence="6" type="ORF">PMAYCL1PPCAC_00331</name>
</gene>
<dbReference type="GO" id="GO:0000785">
    <property type="term" value="C:chromatin"/>
    <property type="evidence" value="ECO:0007669"/>
    <property type="project" value="TreeGrafter"/>
</dbReference>
<dbReference type="PANTHER" id="PTHR46557">
    <property type="entry name" value="SERINE/THREONINE-PROTEIN PHOSPHATASE 1 REGULATORY SUBUNIT 10-RELATED"/>
    <property type="match status" value="1"/>
</dbReference>
<dbReference type="PANTHER" id="PTHR46557:SF1">
    <property type="entry name" value="SERINE_THREONINE-PROTEIN PHOSPHATASE 1 REGULATORY SUBUNIT 10"/>
    <property type="match status" value="1"/>
</dbReference>
<protein>
    <recommendedName>
        <fullName evidence="8">Serine/threonine-protein phosphatase 1 regulatory subunit 10</fullName>
    </recommendedName>
</protein>
<feature type="zinc finger region" description="C3H1-type" evidence="2">
    <location>
        <begin position="970"/>
        <end position="998"/>
    </location>
</feature>